<evidence type="ECO:0000313" key="10">
    <source>
        <dbReference type="Proteomes" id="UP000199520"/>
    </source>
</evidence>
<dbReference type="EMBL" id="FOTS01000011">
    <property type="protein sequence ID" value="SFL62018.1"/>
    <property type="molecule type" value="Genomic_DNA"/>
</dbReference>
<evidence type="ECO:0000259" key="8">
    <source>
        <dbReference type="PROSITE" id="PS50893"/>
    </source>
</evidence>
<dbReference type="Pfam" id="PF00005">
    <property type="entry name" value="ABC_tran"/>
    <property type="match status" value="1"/>
</dbReference>
<dbReference type="SUPFAM" id="SSF52540">
    <property type="entry name" value="P-loop containing nucleoside triphosphate hydrolases"/>
    <property type="match status" value="1"/>
</dbReference>
<evidence type="ECO:0000256" key="1">
    <source>
        <dbReference type="ARBA" id="ARBA00004202"/>
    </source>
</evidence>
<dbReference type="PANTHER" id="PTHR43166">
    <property type="entry name" value="AMINO ACID IMPORT ATP-BINDING PROTEIN"/>
    <property type="match status" value="1"/>
</dbReference>
<dbReference type="PANTHER" id="PTHR43166:SF9">
    <property type="entry name" value="GLUTAMATE_ASPARTATE IMPORT ATP-BINDING PROTEIN GLTL"/>
    <property type="match status" value="1"/>
</dbReference>
<keyword evidence="5" id="KW-0547">Nucleotide-binding</keyword>
<dbReference type="InterPro" id="IPR027417">
    <property type="entry name" value="P-loop_NTPase"/>
</dbReference>
<dbReference type="GO" id="GO:0005886">
    <property type="term" value="C:plasma membrane"/>
    <property type="evidence" value="ECO:0007669"/>
    <property type="project" value="UniProtKB-SubCell"/>
</dbReference>
<dbReference type="InterPro" id="IPR003593">
    <property type="entry name" value="AAA+_ATPase"/>
</dbReference>
<gene>
    <name evidence="9" type="ORF">SAMN04490355_101125</name>
</gene>
<feature type="domain" description="ABC transporter" evidence="8">
    <location>
        <begin position="2"/>
        <end position="237"/>
    </location>
</feature>
<dbReference type="RefSeq" id="WP_090934694.1">
    <property type="nucleotide sequence ID" value="NZ_FOTS01000011.1"/>
</dbReference>
<keyword evidence="10" id="KW-1185">Reference proteome</keyword>
<accession>A0A1I4J5Z5</accession>
<dbReference type="AlphaFoldDB" id="A0A1I4J5Z5"/>
<name>A0A1I4J5Z5_9FIRM</name>
<keyword evidence="4" id="KW-1003">Cell membrane</keyword>
<dbReference type="GO" id="GO:0016887">
    <property type="term" value="F:ATP hydrolysis activity"/>
    <property type="evidence" value="ECO:0007669"/>
    <property type="project" value="InterPro"/>
</dbReference>
<dbReference type="OrthoDB" id="9772862at2"/>
<dbReference type="Proteomes" id="UP000199520">
    <property type="component" value="Unassembled WGS sequence"/>
</dbReference>
<dbReference type="PROSITE" id="PS00211">
    <property type="entry name" value="ABC_TRANSPORTER_1"/>
    <property type="match status" value="1"/>
</dbReference>
<evidence type="ECO:0000256" key="5">
    <source>
        <dbReference type="ARBA" id="ARBA00022741"/>
    </source>
</evidence>
<evidence type="ECO:0000256" key="7">
    <source>
        <dbReference type="ARBA" id="ARBA00023136"/>
    </source>
</evidence>
<evidence type="ECO:0000313" key="9">
    <source>
        <dbReference type="EMBL" id="SFL62018.1"/>
    </source>
</evidence>
<dbReference type="GO" id="GO:0005524">
    <property type="term" value="F:ATP binding"/>
    <property type="evidence" value="ECO:0007669"/>
    <property type="project" value="UniProtKB-KW"/>
</dbReference>
<dbReference type="InterPro" id="IPR050086">
    <property type="entry name" value="MetN_ABC_transporter-like"/>
</dbReference>
<dbReference type="STRING" id="1123291.SAMN04490355_101125"/>
<evidence type="ECO:0000256" key="6">
    <source>
        <dbReference type="ARBA" id="ARBA00022840"/>
    </source>
</evidence>
<sequence length="257" mass="28514">MLTIENLYKSFGKLVAVNDFNLHVKEGETAVLMGPSGCGKSTMIRMINRLIEPDSGTICVSGTEVTKLDLEGLRRVRKRIGFVFQQFNLVGRLTAVENVMLGLVMDGIPRDAAYDKAMKALEKVGLEKRAQHKSAEMSGGQQQRVGIARALAFEPDLMLWDEPTASLDPILVREVLVIMEDLAKYRASSMLVVTHEISFAIHVADRIVLMDKGSIVEEGMPEDVFGHPASHIGQQYKELIEYQQITNARTLNSKNIA</sequence>
<evidence type="ECO:0000256" key="4">
    <source>
        <dbReference type="ARBA" id="ARBA00022475"/>
    </source>
</evidence>
<evidence type="ECO:0000256" key="3">
    <source>
        <dbReference type="ARBA" id="ARBA00022448"/>
    </source>
</evidence>
<keyword evidence="6 9" id="KW-0067">ATP-binding</keyword>
<dbReference type="InterPro" id="IPR003439">
    <property type="entry name" value="ABC_transporter-like_ATP-bd"/>
</dbReference>
<dbReference type="PROSITE" id="PS50893">
    <property type="entry name" value="ABC_TRANSPORTER_2"/>
    <property type="match status" value="1"/>
</dbReference>
<comment type="similarity">
    <text evidence="2">Belongs to the ABC transporter superfamily.</text>
</comment>
<keyword evidence="3" id="KW-0813">Transport</keyword>
<dbReference type="InterPro" id="IPR017871">
    <property type="entry name" value="ABC_transporter-like_CS"/>
</dbReference>
<evidence type="ECO:0000256" key="2">
    <source>
        <dbReference type="ARBA" id="ARBA00005417"/>
    </source>
</evidence>
<reference evidence="10" key="1">
    <citation type="submission" date="2016-10" db="EMBL/GenBank/DDBJ databases">
        <authorList>
            <person name="Varghese N."/>
            <person name="Submissions S."/>
        </authorList>
    </citation>
    <scope>NUCLEOTIDE SEQUENCE [LARGE SCALE GENOMIC DNA]</scope>
    <source>
        <strain evidence="10">DSM 13327</strain>
    </source>
</reference>
<comment type="subcellular location">
    <subcellularLocation>
        <location evidence="1">Cell membrane</location>
        <topology evidence="1">Peripheral membrane protein</topology>
    </subcellularLocation>
</comment>
<dbReference type="SMART" id="SM00382">
    <property type="entry name" value="AAA"/>
    <property type="match status" value="1"/>
</dbReference>
<proteinExistence type="inferred from homology"/>
<protein>
    <submittedName>
        <fullName evidence="9">Polar amino acid transport system ATP-binding protein</fullName>
    </submittedName>
</protein>
<dbReference type="Gene3D" id="3.40.50.300">
    <property type="entry name" value="P-loop containing nucleotide triphosphate hydrolases"/>
    <property type="match status" value="1"/>
</dbReference>
<keyword evidence="7" id="KW-0472">Membrane</keyword>
<organism evidence="9 10">
    <name type="scientific">Pelosinus propionicus DSM 13327</name>
    <dbReference type="NCBI Taxonomy" id="1123291"/>
    <lineage>
        <taxon>Bacteria</taxon>
        <taxon>Bacillati</taxon>
        <taxon>Bacillota</taxon>
        <taxon>Negativicutes</taxon>
        <taxon>Selenomonadales</taxon>
        <taxon>Sporomusaceae</taxon>
        <taxon>Pelosinus</taxon>
    </lineage>
</organism>